<dbReference type="PANTHER" id="PTHR47356:SF2">
    <property type="entry name" value="FAD-BINDING DOMAIN-CONTAINING PROTEIN-RELATED"/>
    <property type="match status" value="1"/>
</dbReference>
<keyword evidence="8" id="KW-0472">Membrane</keyword>
<name>A0A1Q5TB86_9EURO</name>
<comment type="similarity">
    <text evidence="2">Belongs to the paxM FAD-dependent monooxygenase family.</text>
</comment>
<evidence type="ECO:0000256" key="3">
    <source>
        <dbReference type="ARBA" id="ARBA00022630"/>
    </source>
</evidence>
<dbReference type="EMBL" id="MNBE01000695">
    <property type="protein sequence ID" value="OKO97410.1"/>
    <property type="molecule type" value="Genomic_DNA"/>
</dbReference>
<keyword evidence="5" id="KW-0274">FAD</keyword>
<organism evidence="11 12">
    <name type="scientific">Penicillium subrubescens</name>
    <dbReference type="NCBI Taxonomy" id="1316194"/>
    <lineage>
        <taxon>Eukaryota</taxon>
        <taxon>Fungi</taxon>
        <taxon>Dikarya</taxon>
        <taxon>Ascomycota</taxon>
        <taxon>Pezizomycotina</taxon>
        <taxon>Eurotiomycetes</taxon>
        <taxon>Eurotiomycetidae</taxon>
        <taxon>Eurotiales</taxon>
        <taxon>Aspergillaceae</taxon>
        <taxon>Penicillium</taxon>
    </lineage>
</organism>
<proteinExistence type="inferred from homology"/>
<dbReference type="InterPro" id="IPR036188">
    <property type="entry name" value="FAD/NAD-bd_sf"/>
</dbReference>
<reference evidence="11 12" key="1">
    <citation type="submission" date="2016-10" db="EMBL/GenBank/DDBJ databases">
        <title>Genome sequence of the ascomycete fungus Penicillium subrubescens.</title>
        <authorList>
            <person name="De Vries R.P."/>
            <person name="Peng M."/>
            <person name="Dilokpimol A."/>
            <person name="Hilden K."/>
            <person name="Makela M.R."/>
            <person name="Grigoriev I."/>
            <person name="Riley R."/>
            <person name="Granchi Z."/>
        </authorList>
    </citation>
    <scope>NUCLEOTIDE SEQUENCE [LARGE SCALE GENOMIC DNA]</scope>
    <source>
        <strain evidence="11 12">CBS 132785</strain>
    </source>
</reference>
<dbReference type="GO" id="GO:0016020">
    <property type="term" value="C:membrane"/>
    <property type="evidence" value="ECO:0007669"/>
    <property type="project" value="UniProtKB-SubCell"/>
</dbReference>
<dbReference type="GO" id="GO:0071949">
    <property type="term" value="F:FAD binding"/>
    <property type="evidence" value="ECO:0007669"/>
    <property type="project" value="InterPro"/>
</dbReference>
<dbReference type="Proteomes" id="UP000186955">
    <property type="component" value="Unassembled WGS sequence"/>
</dbReference>
<protein>
    <recommendedName>
        <fullName evidence="10">FAD-binding domain-containing protein</fullName>
    </recommendedName>
</protein>
<dbReference type="Pfam" id="PF01494">
    <property type="entry name" value="FAD_binding_3"/>
    <property type="match status" value="1"/>
</dbReference>
<dbReference type="InterPro" id="IPR002938">
    <property type="entry name" value="FAD-bd"/>
</dbReference>
<evidence type="ECO:0000259" key="10">
    <source>
        <dbReference type="Pfam" id="PF01494"/>
    </source>
</evidence>
<dbReference type="Gene3D" id="3.50.50.60">
    <property type="entry name" value="FAD/NAD(P)-binding domain"/>
    <property type="match status" value="1"/>
</dbReference>
<evidence type="ECO:0000256" key="5">
    <source>
        <dbReference type="ARBA" id="ARBA00022827"/>
    </source>
</evidence>
<sequence>MSTFRVVIVGGSIAGLTLANILERYKIDYIVLEKHATIAPQLGASIATLPHGARILDQLGVFSRVAEISMSVHEAENIGPDGRILGSPEPIGDLMEEL</sequence>
<evidence type="ECO:0000256" key="6">
    <source>
        <dbReference type="ARBA" id="ARBA00022989"/>
    </source>
</evidence>
<dbReference type="PANTHER" id="PTHR47356">
    <property type="entry name" value="FAD-DEPENDENT MONOOXYGENASE ASQG-RELATED"/>
    <property type="match status" value="1"/>
</dbReference>
<feature type="region of interest" description="Disordered" evidence="9">
    <location>
        <begin position="79"/>
        <end position="98"/>
    </location>
</feature>
<keyword evidence="7" id="KW-0560">Oxidoreductase</keyword>
<evidence type="ECO:0000256" key="4">
    <source>
        <dbReference type="ARBA" id="ARBA00022692"/>
    </source>
</evidence>
<dbReference type="AlphaFoldDB" id="A0A1Q5TB86"/>
<evidence type="ECO:0000256" key="7">
    <source>
        <dbReference type="ARBA" id="ARBA00023002"/>
    </source>
</evidence>
<dbReference type="SUPFAM" id="SSF51905">
    <property type="entry name" value="FAD/NAD(P)-binding domain"/>
    <property type="match status" value="1"/>
</dbReference>
<accession>A0A1Q5TB86</accession>
<evidence type="ECO:0000313" key="12">
    <source>
        <dbReference type="Proteomes" id="UP000186955"/>
    </source>
</evidence>
<evidence type="ECO:0000256" key="2">
    <source>
        <dbReference type="ARBA" id="ARBA00007992"/>
    </source>
</evidence>
<evidence type="ECO:0000256" key="1">
    <source>
        <dbReference type="ARBA" id="ARBA00004370"/>
    </source>
</evidence>
<comment type="subcellular location">
    <subcellularLocation>
        <location evidence="1">Membrane</location>
    </subcellularLocation>
</comment>
<evidence type="ECO:0000256" key="9">
    <source>
        <dbReference type="SAM" id="MobiDB-lite"/>
    </source>
</evidence>
<evidence type="ECO:0000313" key="11">
    <source>
        <dbReference type="EMBL" id="OKO97410.1"/>
    </source>
</evidence>
<comment type="caution">
    <text evidence="11">The sequence shown here is derived from an EMBL/GenBank/DDBJ whole genome shotgun (WGS) entry which is preliminary data.</text>
</comment>
<dbReference type="InterPro" id="IPR050562">
    <property type="entry name" value="FAD_mOase_fung"/>
</dbReference>
<keyword evidence="3" id="KW-0285">Flavoprotein</keyword>
<dbReference type="STRING" id="1316194.A0A1Q5TB86"/>
<keyword evidence="12" id="KW-1185">Reference proteome</keyword>
<keyword evidence="6" id="KW-1133">Transmembrane helix</keyword>
<gene>
    <name evidence="11" type="ORF">PENSUB_10204</name>
</gene>
<keyword evidence="4" id="KW-0812">Transmembrane</keyword>
<dbReference type="GO" id="GO:0004497">
    <property type="term" value="F:monooxygenase activity"/>
    <property type="evidence" value="ECO:0007669"/>
    <property type="project" value="InterPro"/>
</dbReference>
<feature type="domain" description="FAD-binding" evidence="10">
    <location>
        <begin position="5"/>
        <end position="68"/>
    </location>
</feature>
<evidence type="ECO:0000256" key="8">
    <source>
        <dbReference type="ARBA" id="ARBA00023136"/>
    </source>
</evidence>